<proteinExistence type="predicted"/>
<gene>
    <name evidence="2" type="ORF">NSCI0253_LOCUS34319</name>
</gene>
<feature type="compositionally biased region" description="Low complexity" evidence="1">
    <location>
        <begin position="292"/>
        <end position="307"/>
    </location>
</feature>
<accession>A0A7S1AN80</accession>
<dbReference type="EMBL" id="HBFQ01048061">
    <property type="protein sequence ID" value="CAD8859965.1"/>
    <property type="molecule type" value="Transcribed_RNA"/>
</dbReference>
<dbReference type="AlphaFoldDB" id="A0A7S1AN80"/>
<sequence>MVLLARCAQERFAKHESEGIESGRRVSVLSGRQFPLFGAGDTGVVLRVDKEALNCDVLFDGGVQPIPVALRHLKLEPDAVVVSGHDEGVCAESTGPPSRLRPSVEDVWCVAMEQAEDSMHSLHEAAQASGVELALPGRTDHGALACDFQVPPSGCDSDAVRCGCRGTILELEQRLALMEQRHRTEIELLRRQLQESAAYGQQQESKVASLELHIQSLAAQHTHRAQSGTQTSYVAPSMVPPLAFEVQHLPSHGDAQPCFGTGHSVCSGRVTPRAPATPPAAPRNTESSPKVTTTLSPITSPSLITTPRRNGTAVREPVSALRASLSAPSRPSSVPARQVFLVAKPGVPAHSHPEGLLGSGFLRPSPSRPSSVPATPRQKFLVAKPGVLSGTPSVAPYPACPPCPQWAPESLSQCRIPPFVGLAK</sequence>
<organism evidence="2">
    <name type="scientific">Noctiluca scintillans</name>
    <name type="common">Sea sparkle</name>
    <name type="synonym">Red tide dinoflagellate</name>
    <dbReference type="NCBI Taxonomy" id="2966"/>
    <lineage>
        <taxon>Eukaryota</taxon>
        <taxon>Sar</taxon>
        <taxon>Alveolata</taxon>
        <taxon>Dinophyceae</taxon>
        <taxon>Noctilucales</taxon>
        <taxon>Noctilucaceae</taxon>
        <taxon>Noctiluca</taxon>
    </lineage>
</organism>
<protein>
    <submittedName>
        <fullName evidence="2">Uncharacterized protein</fullName>
    </submittedName>
</protein>
<feature type="region of interest" description="Disordered" evidence="1">
    <location>
        <begin position="271"/>
        <end position="313"/>
    </location>
</feature>
<evidence type="ECO:0000313" key="2">
    <source>
        <dbReference type="EMBL" id="CAD8859965.1"/>
    </source>
</evidence>
<evidence type="ECO:0000256" key="1">
    <source>
        <dbReference type="SAM" id="MobiDB-lite"/>
    </source>
</evidence>
<reference evidence="2" key="1">
    <citation type="submission" date="2021-01" db="EMBL/GenBank/DDBJ databases">
        <authorList>
            <person name="Corre E."/>
            <person name="Pelletier E."/>
            <person name="Niang G."/>
            <person name="Scheremetjew M."/>
            <person name="Finn R."/>
            <person name="Kale V."/>
            <person name="Holt S."/>
            <person name="Cochrane G."/>
            <person name="Meng A."/>
            <person name="Brown T."/>
            <person name="Cohen L."/>
        </authorList>
    </citation>
    <scope>NUCLEOTIDE SEQUENCE</scope>
</reference>
<name>A0A7S1AN80_NOCSC</name>